<protein>
    <submittedName>
        <fullName evidence="1">ATP-binding protein</fullName>
    </submittedName>
</protein>
<evidence type="ECO:0000313" key="2">
    <source>
        <dbReference type="Proteomes" id="UP000733611"/>
    </source>
</evidence>
<sequence length="378" mass="43090">DLSMHPRYADLVGYTKEEIEQSFKRYIPLAANKLGITIAELWECLERNYDGFCFDNQASVKLYSPFSINNFFAPVADPDFQTESSLQLTFEPFWMESAGAAAALRSFLSARKYDVTKLLETYSKPVIIHNNTMTSPVRANEVTLDQILVQSGMLSIKEIAAEPMPSSTAATRSYKCELTNYEVASEFRTVLLAYMANTDEKSIYPKLLQVQKALLIGDIAKLGNSLNQLLCNSRYDVFDEDDDKKERVYRTFFKLCMMSYLVNASDEVSNNHGRCDLVAKTNDTIYAFELKRIQSDTSEAKFNLLDEAEQQMVKNDYGNNLIEEGKLLIWVVLVISDKYRQVCAWRTIKRTYSAAGTQIERHDGLVEPIKVENQEEAK</sequence>
<dbReference type="PANTHER" id="PTHR34825">
    <property type="entry name" value="CONSERVED PROTEIN, WITH A WEAK D-GALACTARATE DEHYDRATASE/ALTRONATE HYDROLASE DOMAIN"/>
    <property type="match status" value="1"/>
</dbReference>
<dbReference type="AlphaFoldDB" id="A0A948X052"/>
<organism evidence="1 2">
    <name type="scientific">Candidatus Anaerobiospirillum pullicola</name>
    <dbReference type="NCBI Taxonomy" id="2838451"/>
    <lineage>
        <taxon>Bacteria</taxon>
        <taxon>Pseudomonadati</taxon>
        <taxon>Pseudomonadota</taxon>
        <taxon>Gammaproteobacteria</taxon>
        <taxon>Aeromonadales</taxon>
        <taxon>Succinivibrionaceae</taxon>
        <taxon>Anaerobiospirillum</taxon>
    </lineage>
</organism>
<name>A0A948X052_9GAMM</name>
<gene>
    <name evidence="1" type="ORF">H9847_08220</name>
</gene>
<dbReference type="Proteomes" id="UP000733611">
    <property type="component" value="Unassembled WGS sequence"/>
</dbReference>
<proteinExistence type="predicted"/>
<keyword evidence="1" id="KW-0067">ATP-binding</keyword>
<dbReference type="GO" id="GO:0005524">
    <property type="term" value="F:ATP binding"/>
    <property type="evidence" value="ECO:0007669"/>
    <property type="project" value="UniProtKB-KW"/>
</dbReference>
<evidence type="ECO:0000313" key="1">
    <source>
        <dbReference type="EMBL" id="MBU3844829.1"/>
    </source>
</evidence>
<reference evidence="1" key="2">
    <citation type="submission" date="2021-04" db="EMBL/GenBank/DDBJ databases">
        <authorList>
            <person name="Gilroy R."/>
        </authorList>
    </citation>
    <scope>NUCLEOTIDE SEQUENCE</scope>
    <source>
        <strain evidence="1">378</strain>
    </source>
</reference>
<dbReference type="Pfam" id="PF08011">
    <property type="entry name" value="PDDEXK_9"/>
    <property type="match status" value="1"/>
</dbReference>
<dbReference type="InterPro" id="IPR012547">
    <property type="entry name" value="PDDEXK_9"/>
</dbReference>
<accession>A0A948X052</accession>
<comment type="caution">
    <text evidence="1">The sequence shown here is derived from an EMBL/GenBank/DDBJ whole genome shotgun (WGS) entry which is preliminary data.</text>
</comment>
<reference evidence="1" key="1">
    <citation type="journal article" date="2021" name="PeerJ">
        <title>Extensive microbial diversity within the chicken gut microbiome revealed by metagenomics and culture.</title>
        <authorList>
            <person name="Gilroy R."/>
            <person name="Ravi A."/>
            <person name="Getino M."/>
            <person name="Pursley I."/>
            <person name="Horton D.L."/>
            <person name="Alikhan N.F."/>
            <person name="Baker D."/>
            <person name="Gharbi K."/>
            <person name="Hall N."/>
            <person name="Watson M."/>
            <person name="Adriaenssens E.M."/>
            <person name="Foster-Nyarko E."/>
            <person name="Jarju S."/>
            <person name="Secka A."/>
            <person name="Antonio M."/>
            <person name="Oren A."/>
            <person name="Chaudhuri R.R."/>
            <person name="La Ragione R."/>
            <person name="Hildebrand F."/>
            <person name="Pallen M.J."/>
        </authorList>
    </citation>
    <scope>NUCLEOTIDE SEQUENCE</scope>
    <source>
        <strain evidence="1">378</strain>
    </source>
</reference>
<feature type="non-terminal residue" evidence="1">
    <location>
        <position position="1"/>
    </location>
</feature>
<keyword evidence="1" id="KW-0547">Nucleotide-binding</keyword>
<dbReference type="EMBL" id="JAHLFE010000168">
    <property type="protein sequence ID" value="MBU3844829.1"/>
    <property type="molecule type" value="Genomic_DNA"/>
</dbReference>
<dbReference type="PANTHER" id="PTHR34825:SF1">
    <property type="entry name" value="AAA-ATPASE-LIKE DOMAIN-CONTAINING PROTEIN"/>
    <property type="match status" value="1"/>
</dbReference>